<organism evidence="2 3">
    <name type="scientific">Bradyrhizobium yuanmingense</name>
    <dbReference type="NCBI Taxonomy" id="108015"/>
    <lineage>
        <taxon>Bacteria</taxon>
        <taxon>Pseudomonadati</taxon>
        <taxon>Pseudomonadota</taxon>
        <taxon>Alphaproteobacteria</taxon>
        <taxon>Hyphomicrobiales</taxon>
        <taxon>Nitrobacteraceae</taxon>
        <taxon>Bradyrhizobium</taxon>
    </lineage>
</organism>
<accession>A0A1C3W156</accession>
<feature type="transmembrane region" description="Helical" evidence="1">
    <location>
        <begin position="210"/>
        <end position="226"/>
    </location>
</feature>
<dbReference type="AlphaFoldDB" id="A0A1C3W156"/>
<feature type="transmembrane region" description="Helical" evidence="1">
    <location>
        <begin position="100"/>
        <end position="120"/>
    </location>
</feature>
<keyword evidence="1" id="KW-0812">Transmembrane</keyword>
<keyword evidence="1" id="KW-1133">Transmembrane helix</keyword>
<protein>
    <submittedName>
        <fullName evidence="2">Uncharacterized membrane protein YoaK, UPF0700 family</fullName>
    </submittedName>
</protein>
<dbReference type="Pfam" id="PF06912">
    <property type="entry name" value="DUF1275"/>
    <property type="match status" value="1"/>
</dbReference>
<feature type="transmembrane region" description="Helical" evidence="1">
    <location>
        <begin position="73"/>
        <end position="93"/>
    </location>
</feature>
<name>A0A1C3W156_9BRAD</name>
<sequence length="235" mass="24687">MFAKAHIAVMSTLNVTTGAIRRDETVEIVLLLAFVGGYIDAYTWIIHGVLANAQTANLIFLWVHAMAGNWAKALHFVPPILAFAVGIVLAAWLRRATGERASAVSTLIEILLLIAIGILHNRLPDLAGTLGISAVAAMQAAMFVKVEGTVCSTVMITSNMRQAIENVFAVAAGGAPLGTLRRSGIFIALCVVFGFGAAAGAFATKSVPDLALGLPVVALLIVLLRCEALRSQEGR</sequence>
<dbReference type="PANTHER" id="PTHR37314">
    <property type="entry name" value="SLR0142 PROTEIN"/>
    <property type="match status" value="1"/>
</dbReference>
<dbReference type="PANTHER" id="PTHR37314:SF4">
    <property type="entry name" value="UPF0700 TRANSMEMBRANE PROTEIN YOAK"/>
    <property type="match status" value="1"/>
</dbReference>
<gene>
    <name evidence="2" type="ORF">GA0061099_100585</name>
</gene>
<feature type="transmembrane region" description="Helical" evidence="1">
    <location>
        <begin position="126"/>
        <end position="146"/>
    </location>
</feature>
<reference evidence="2 3" key="1">
    <citation type="submission" date="2016-08" db="EMBL/GenBank/DDBJ databases">
        <authorList>
            <person name="Seilhamer J.J."/>
        </authorList>
    </citation>
    <scope>NUCLEOTIDE SEQUENCE [LARGE SCALE GENOMIC DNA]</scope>
    <source>
        <strain evidence="2 3">CCBAU 10071</strain>
    </source>
</reference>
<feature type="transmembrane region" description="Helical" evidence="1">
    <location>
        <begin position="185"/>
        <end position="204"/>
    </location>
</feature>
<evidence type="ECO:0000256" key="1">
    <source>
        <dbReference type="SAM" id="Phobius"/>
    </source>
</evidence>
<dbReference type="InterPro" id="IPR010699">
    <property type="entry name" value="DUF1275"/>
</dbReference>
<feature type="transmembrane region" description="Helical" evidence="1">
    <location>
        <begin position="28"/>
        <end position="53"/>
    </location>
</feature>
<dbReference type="Proteomes" id="UP000183174">
    <property type="component" value="Unassembled WGS sequence"/>
</dbReference>
<evidence type="ECO:0000313" key="2">
    <source>
        <dbReference type="EMBL" id="SCB33757.1"/>
    </source>
</evidence>
<keyword evidence="1" id="KW-0472">Membrane</keyword>
<evidence type="ECO:0000313" key="3">
    <source>
        <dbReference type="Proteomes" id="UP000183174"/>
    </source>
</evidence>
<proteinExistence type="predicted"/>
<dbReference type="EMBL" id="FMAE01000005">
    <property type="protein sequence ID" value="SCB33757.1"/>
    <property type="molecule type" value="Genomic_DNA"/>
</dbReference>